<reference evidence="4 5" key="1">
    <citation type="submission" date="2023-12" db="EMBL/GenBank/DDBJ databases">
        <title>Gut-associated functions are favored during microbiome assembly across C. elegans life.</title>
        <authorList>
            <person name="Zimmermann J."/>
        </authorList>
    </citation>
    <scope>NUCLEOTIDE SEQUENCE [LARGE SCALE GENOMIC DNA]</scope>
    <source>
        <strain evidence="4 5">JUb134</strain>
    </source>
</reference>
<evidence type="ECO:0000313" key="5">
    <source>
        <dbReference type="Proteomes" id="UP001380365"/>
    </source>
</evidence>
<dbReference type="PANTHER" id="PTHR45586:SF1">
    <property type="entry name" value="LIPOPOLYSACCHARIDE ASSEMBLY PROTEIN B"/>
    <property type="match status" value="1"/>
</dbReference>
<dbReference type="RefSeq" id="WP_132883826.1">
    <property type="nucleotide sequence ID" value="NZ_JBBGZA010000001.1"/>
</dbReference>
<organism evidence="4 5">
    <name type="scientific">Sphingomonas molluscorum</name>
    <dbReference type="NCBI Taxonomy" id="418184"/>
    <lineage>
        <taxon>Bacteria</taxon>
        <taxon>Pseudomonadati</taxon>
        <taxon>Pseudomonadota</taxon>
        <taxon>Alphaproteobacteria</taxon>
        <taxon>Sphingomonadales</taxon>
        <taxon>Sphingomonadaceae</taxon>
        <taxon>Sphingomonas</taxon>
    </lineage>
</organism>
<evidence type="ECO:0000256" key="1">
    <source>
        <dbReference type="ARBA" id="ARBA00022737"/>
    </source>
</evidence>
<dbReference type="Gene3D" id="1.25.40.10">
    <property type="entry name" value="Tetratricopeptide repeat domain"/>
    <property type="match status" value="1"/>
</dbReference>
<gene>
    <name evidence="4" type="ORF">WH159_10660</name>
</gene>
<dbReference type="PROSITE" id="PS50005">
    <property type="entry name" value="TPR"/>
    <property type="match status" value="1"/>
</dbReference>
<dbReference type="InterPro" id="IPR051012">
    <property type="entry name" value="CellSynth/LPSAsmb/PSIAsmb"/>
</dbReference>
<accession>A0ABU8Q6B5</accession>
<evidence type="ECO:0000256" key="3">
    <source>
        <dbReference type="PROSITE-ProRule" id="PRU00339"/>
    </source>
</evidence>
<keyword evidence="1" id="KW-0677">Repeat</keyword>
<dbReference type="PANTHER" id="PTHR45586">
    <property type="entry name" value="TPR REPEAT-CONTAINING PROTEIN PA4667"/>
    <property type="match status" value="1"/>
</dbReference>
<name>A0ABU8Q6B5_9SPHN</name>
<evidence type="ECO:0000313" key="4">
    <source>
        <dbReference type="EMBL" id="MEJ5094997.1"/>
    </source>
</evidence>
<dbReference type="Pfam" id="PF13432">
    <property type="entry name" value="TPR_16"/>
    <property type="match status" value="2"/>
</dbReference>
<dbReference type="Proteomes" id="UP001380365">
    <property type="component" value="Unassembled WGS sequence"/>
</dbReference>
<sequence>MDAAARYYALALAARPGSEVVAIRAYREGLASGDLALARKSLAVLTRAGVAPPDAAVLEFADAVVARQPDRASGAVETLGEGPLDFLQPVLAAWLALDRGDPAAALQFASREGDALDRRYASENHALILLASGRTAEGLVAVQAQLGPLQEDQQFRLAAAALLAGKGKRDAARGLLAGEDPVLALYRQRLGRGAKGDARFGASRFLTRVAKDLASDETASLAIALARAALVLDPGYDGARIALADALSLEGADAKAHQALAAIPDGSPFAREGRAAEAAVLARAGEADAAIAAATALSSGSDSSGEDARRLGDLLTAEGRFGEAAAAYATALDREGEPPDWTLLLQRGAALEQAGRWDEALPVLRRAVEVAPAEPLALNYLGYAQVERNENLPAAIAMLEQARQLAPEDLNIADSLGWAYYRQGNAARALPLLEQAARANEVSGTVQEHLGDLLWRLGRRYEARYAWSAARLDADPSKDAKLAEKLLQGLPAASASPRS</sequence>
<keyword evidence="2 3" id="KW-0802">TPR repeat</keyword>
<evidence type="ECO:0000256" key="2">
    <source>
        <dbReference type="ARBA" id="ARBA00022803"/>
    </source>
</evidence>
<dbReference type="SMART" id="SM00028">
    <property type="entry name" value="TPR"/>
    <property type="match status" value="4"/>
</dbReference>
<dbReference type="InterPro" id="IPR011990">
    <property type="entry name" value="TPR-like_helical_dom_sf"/>
</dbReference>
<keyword evidence="5" id="KW-1185">Reference proteome</keyword>
<protein>
    <submittedName>
        <fullName evidence="4">Tetratricopeptide repeat protein</fullName>
    </submittedName>
</protein>
<feature type="repeat" description="TPR" evidence="3">
    <location>
        <begin position="341"/>
        <end position="374"/>
    </location>
</feature>
<comment type="caution">
    <text evidence="4">The sequence shown here is derived from an EMBL/GenBank/DDBJ whole genome shotgun (WGS) entry which is preliminary data.</text>
</comment>
<dbReference type="SUPFAM" id="SSF48452">
    <property type="entry name" value="TPR-like"/>
    <property type="match status" value="1"/>
</dbReference>
<dbReference type="EMBL" id="JBBGZA010000001">
    <property type="protein sequence ID" value="MEJ5094997.1"/>
    <property type="molecule type" value="Genomic_DNA"/>
</dbReference>
<proteinExistence type="predicted"/>
<dbReference type="InterPro" id="IPR019734">
    <property type="entry name" value="TPR_rpt"/>
</dbReference>